<feature type="transmembrane region" description="Helical" evidence="7">
    <location>
        <begin position="307"/>
        <end position="327"/>
    </location>
</feature>
<comment type="subcellular location">
    <subcellularLocation>
        <location evidence="1">Membrane</location>
        <topology evidence="1">Multi-pass membrane protein</topology>
    </subcellularLocation>
</comment>
<dbReference type="PANTHER" id="PTHR20772">
    <property type="entry name" value="PROTEIN FMP42"/>
    <property type="match status" value="1"/>
</dbReference>
<keyword evidence="5 7" id="KW-1133">Transmembrane helix</keyword>
<feature type="transmembrane region" description="Helical" evidence="7">
    <location>
        <begin position="466"/>
        <end position="487"/>
    </location>
</feature>
<evidence type="ECO:0000256" key="4">
    <source>
        <dbReference type="ARBA" id="ARBA00022692"/>
    </source>
</evidence>
<accession>A0ABX6ENU6</accession>
<comment type="similarity">
    <text evidence="2">Belongs to the SLC43A transporter (TC 2.A.1.44) family.</text>
</comment>
<organism evidence="8 9">
    <name type="scientific">Kluyveromyces marxianus</name>
    <name type="common">Yeast</name>
    <name type="synonym">Candida kefyr</name>
    <dbReference type="NCBI Taxonomy" id="4911"/>
    <lineage>
        <taxon>Eukaryota</taxon>
        <taxon>Fungi</taxon>
        <taxon>Dikarya</taxon>
        <taxon>Ascomycota</taxon>
        <taxon>Saccharomycotina</taxon>
        <taxon>Saccharomycetes</taxon>
        <taxon>Saccharomycetales</taxon>
        <taxon>Saccharomycetaceae</taxon>
        <taxon>Kluyveromyces</taxon>
    </lineage>
</organism>
<keyword evidence="9" id="KW-1185">Reference proteome</keyword>
<dbReference type="Gene3D" id="1.20.1250.20">
    <property type="entry name" value="MFS general substrate transporter like domains"/>
    <property type="match status" value="1"/>
</dbReference>
<evidence type="ECO:0000313" key="8">
    <source>
        <dbReference type="EMBL" id="QGN13908.1"/>
    </source>
</evidence>
<evidence type="ECO:0000256" key="6">
    <source>
        <dbReference type="ARBA" id="ARBA00023136"/>
    </source>
</evidence>
<sequence>MTVKTIGGFDIRIVQVLCAIIWCFLSAGLIFGFAALKPVLVDQHVYEELCYKDGLAANIPCTEQDLKLNRMFTIGAVVTNSIAFPVGWVLDHYGPRVCGLIGSLFLFLGSGCYIATKHLTFLDPYLYGYILLAIGGPFVFISSFQLANTFPKYSGSILAVITGAFDCSSALFLFYRLYYQKVDSGLNLKRFFSLYLIVPTFITFCQLTFMPSKSYKTLGAVHKLEIEGLDEDGNLPEGQDASLIIPDEGERESLLSGSAPLIQPVLSHGSRRKSVLENYVEAKLEKKTHGVFGVLHDETALNQIKSYWFILMLLFTVITMLRINYFVATVRSQEEYLLQDPSLAATINSIFDVALPLGGVIAIPLVGILLDRVETYSVLFLATCLSITIGIFGLIPAFVPNLIGIFILVVFRPFYYTVVSDYCSKIFGFETFGTVYGLMICIAGFMNLSQTYLDKLTHTTFKMNPTPVNICLLSATIIISVTLLLYIRFQTKKRAKLMEEIQNSSTSPYSST</sequence>
<evidence type="ECO:0000256" key="3">
    <source>
        <dbReference type="ARBA" id="ARBA00022448"/>
    </source>
</evidence>
<keyword evidence="3" id="KW-0813">Transport</keyword>
<evidence type="ECO:0000256" key="1">
    <source>
        <dbReference type="ARBA" id="ARBA00004141"/>
    </source>
</evidence>
<reference evidence="8 9" key="1">
    <citation type="submission" date="2016-03" db="EMBL/GenBank/DDBJ databases">
        <title>How can Kluyveromyces marxianus grow so fast - potential evolutionary course in Saccharomyces Complex revealed by comparative genomics.</title>
        <authorList>
            <person name="Mo W."/>
            <person name="Lu W."/>
            <person name="Yang X."/>
            <person name="Qi J."/>
            <person name="Lv H."/>
        </authorList>
    </citation>
    <scope>NUCLEOTIDE SEQUENCE [LARGE SCALE GENOMIC DNA]</scope>
    <source>
        <strain evidence="8 9">FIM1</strain>
    </source>
</reference>
<dbReference type="InterPro" id="IPR052599">
    <property type="entry name" value="SLC43A_AATransporter"/>
</dbReference>
<dbReference type="SUPFAM" id="SSF103473">
    <property type="entry name" value="MFS general substrate transporter"/>
    <property type="match status" value="1"/>
</dbReference>
<feature type="transmembrane region" description="Helical" evidence="7">
    <location>
        <begin position="191"/>
        <end position="209"/>
    </location>
</feature>
<feature type="transmembrane region" description="Helical" evidence="7">
    <location>
        <begin position="12"/>
        <end position="36"/>
    </location>
</feature>
<gene>
    <name evidence="8" type="primary">FMP42</name>
    <name evidence="8" type="ORF">FIM1_556</name>
</gene>
<proteinExistence type="inferred from homology"/>
<evidence type="ECO:0000256" key="7">
    <source>
        <dbReference type="SAM" id="Phobius"/>
    </source>
</evidence>
<feature type="transmembrane region" description="Helical" evidence="7">
    <location>
        <begin position="347"/>
        <end position="370"/>
    </location>
</feature>
<keyword evidence="4 7" id="KW-0812">Transmembrane</keyword>
<evidence type="ECO:0000256" key="5">
    <source>
        <dbReference type="ARBA" id="ARBA00022989"/>
    </source>
</evidence>
<feature type="transmembrane region" description="Helical" evidence="7">
    <location>
        <begin position="157"/>
        <end position="179"/>
    </location>
</feature>
<name>A0ABX6ENU6_KLUMA</name>
<keyword evidence="6 7" id="KW-0472">Membrane</keyword>
<feature type="transmembrane region" description="Helical" evidence="7">
    <location>
        <begin position="97"/>
        <end position="116"/>
    </location>
</feature>
<evidence type="ECO:0000256" key="2">
    <source>
        <dbReference type="ARBA" id="ARBA00006595"/>
    </source>
</evidence>
<dbReference type="EMBL" id="CP015054">
    <property type="protein sequence ID" value="QGN13908.1"/>
    <property type="molecule type" value="Genomic_DNA"/>
</dbReference>
<dbReference type="InterPro" id="IPR036259">
    <property type="entry name" value="MFS_trans_sf"/>
</dbReference>
<reference evidence="8 9" key="2">
    <citation type="submission" date="2019-11" db="EMBL/GenBank/DDBJ databases">
        <authorList>
            <person name="Lu H."/>
        </authorList>
    </citation>
    <scope>NUCLEOTIDE SEQUENCE [LARGE SCALE GENOMIC DNA]</scope>
    <source>
        <strain evidence="8 9">FIM1</strain>
    </source>
</reference>
<dbReference type="PANTHER" id="PTHR20772:SF2">
    <property type="entry name" value="PROTEIN FMP42"/>
    <property type="match status" value="1"/>
</dbReference>
<feature type="transmembrane region" description="Helical" evidence="7">
    <location>
        <begin position="426"/>
        <end position="446"/>
    </location>
</feature>
<feature type="transmembrane region" description="Helical" evidence="7">
    <location>
        <begin position="128"/>
        <end position="150"/>
    </location>
</feature>
<protein>
    <submittedName>
        <fullName evidence="8">Protein FMP42</fullName>
    </submittedName>
</protein>
<dbReference type="Proteomes" id="UP000422736">
    <property type="component" value="Chromosome 1"/>
</dbReference>
<evidence type="ECO:0000313" key="9">
    <source>
        <dbReference type="Proteomes" id="UP000422736"/>
    </source>
</evidence>